<proteinExistence type="predicted"/>
<dbReference type="KEGG" id="nia:A8C56_00610"/>
<evidence type="ECO:0000313" key="2">
    <source>
        <dbReference type="Proteomes" id="UP000077667"/>
    </source>
</evidence>
<evidence type="ECO:0000313" key="1">
    <source>
        <dbReference type="EMBL" id="ANH79673.1"/>
    </source>
</evidence>
<reference evidence="1 2" key="1">
    <citation type="submission" date="2016-05" db="EMBL/GenBank/DDBJ databases">
        <title>Niabella ginsenosidivorans BS26 whole genome sequencing.</title>
        <authorList>
            <person name="Im W.T."/>
            <person name="Siddiqi M.Z."/>
        </authorList>
    </citation>
    <scope>NUCLEOTIDE SEQUENCE [LARGE SCALE GENOMIC DNA]</scope>
    <source>
        <strain evidence="1 2">BS26</strain>
    </source>
</reference>
<protein>
    <submittedName>
        <fullName evidence="1">Uncharacterized protein</fullName>
    </submittedName>
</protein>
<accession>A0A1A9HWR0</accession>
<dbReference type="EMBL" id="CP015772">
    <property type="protein sequence ID" value="ANH79673.1"/>
    <property type="molecule type" value="Genomic_DNA"/>
</dbReference>
<dbReference type="STRING" id="1176587.A8C56_00610"/>
<dbReference type="Proteomes" id="UP000077667">
    <property type="component" value="Chromosome"/>
</dbReference>
<dbReference type="AlphaFoldDB" id="A0A1A9HWR0"/>
<name>A0A1A9HWR0_9BACT</name>
<organism evidence="1 2">
    <name type="scientific">Niabella ginsenosidivorans</name>
    <dbReference type="NCBI Taxonomy" id="1176587"/>
    <lineage>
        <taxon>Bacteria</taxon>
        <taxon>Pseudomonadati</taxon>
        <taxon>Bacteroidota</taxon>
        <taxon>Chitinophagia</taxon>
        <taxon>Chitinophagales</taxon>
        <taxon>Chitinophagaceae</taxon>
        <taxon>Niabella</taxon>
    </lineage>
</organism>
<keyword evidence="2" id="KW-1185">Reference proteome</keyword>
<gene>
    <name evidence="1" type="ORF">A8C56_00610</name>
</gene>
<sequence>MFYYCRMYFYCDNAAKTCWEKLLKNDQKKRVNVKNFALLRFNNHLRLTLKKKICSSKILFRLLK</sequence>